<comment type="caution">
    <text evidence="9">The sequence shown here is derived from an EMBL/GenBank/DDBJ whole genome shotgun (WGS) entry which is preliminary data.</text>
</comment>
<reference evidence="9" key="1">
    <citation type="submission" date="2021-09" db="EMBL/GenBank/DDBJ databases">
        <title>Genome analysis of Fictibacillus sp. KIGAM418 isolated from marine sediment.</title>
        <authorList>
            <person name="Seo M.-J."/>
            <person name="Cho E.-S."/>
            <person name="Hwang C.Y."/>
        </authorList>
    </citation>
    <scope>NUCLEOTIDE SEQUENCE</scope>
    <source>
        <strain evidence="9">KIGAM418</strain>
    </source>
</reference>
<feature type="transmembrane region" description="Helical" evidence="8">
    <location>
        <begin position="7"/>
        <end position="28"/>
    </location>
</feature>
<feature type="transmembrane region" description="Helical" evidence="8">
    <location>
        <begin position="34"/>
        <end position="54"/>
    </location>
</feature>
<keyword evidence="3" id="KW-0813">Transport</keyword>
<gene>
    <name evidence="9" type="ORF">LCY76_16595</name>
</gene>
<feature type="transmembrane region" description="Helical" evidence="8">
    <location>
        <begin position="261"/>
        <end position="286"/>
    </location>
</feature>
<comment type="similarity">
    <text evidence="2">Belongs to the amino acid-polyamine-organocation (APC) superfamily. Spore germination protein (SGP) (TC 2.A.3.9) family.</text>
</comment>
<keyword evidence="10" id="KW-1185">Reference proteome</keyword>
<sequence length="360" mass="41673">MTQRIQIGAVFIIIHLSFGYLVYPNLVYVLTKTAHWEVVMCQCFLELVLIWIYMKGLNYFPENDVIDIFLKMGRWAVIMFLTPFVIHLIALVALNIRLHTEVIISIFLPRTPYWSIMALLFFISVYTAIKGLGTILRSSIFIFLIVFPLVLFNIFSSFINFDLNNVTLGWNSPPKFLLNKNFCYLLGFSSFLFLGFMTSKTKLTFRPFFIAWVSVTLFFLSVVYIPLYIFGQEPVVVMTHPFMEAMDSIDISWFSFNRQPLFFGLSLIGLVILANAVILWMIGRIMQKMLKCSKGESSYWIIAFSVIAFIFALFIPNKTLMEKWFLYSTGAQAYLMIIIPCTIFIYGFLSKRGVVGNEKK</sequence>
<protein>
    <submittedName>
        <fullName evidence="9">Spore germination protein</fullName>
    </submittedName>
</protein>
<feature type="transmembrane region" description="Helical" evidence="8">
    <location>
        <begin position="181"/>
        <end position="197"/>
    </location>
</feature>
<accession>A0A9X1XFP8</accession>
<dbReference type="InterPro" id="IPR004761">
    <property type="entry name" value="Spore_GerAB"/>
</dbReference>
<evidence type="ECO:0000256" key="4">
    <source>
        <dbReference type="ARBA" id="ARBA00022544"/>
    </source>
</evidence>
<dbReference type="PANTHER" id="PTHR34975:SF2">
    <property type="entry name" value="SPORE GERMINATION PROTEIN A2"/>
    <property type="match status" value="1"/>
</dbReference>
<feature type="transmembrane region" description="Helical" evidence="8">
    <location>
        <begin position="75"/>
        <end position="96"/>
    </location>
</feature>
<feature type="transmembrane region" description="Helical" evidence="8">
    <location>
        <begin position="111"/>
        <end position="129"/>
    </location>
</feature>
<dbReference type="EMBL" id="JAIWJX010000002">
    <property type="protein sequence ID" value="MCK6258195.1"/>
    <property type="molecule type" value="Genomic_DNA"/>
</dbReference>
<dbReference type="Proteomes" id="UP001139011">
    <property type="component" value="Unassembled WGS sequence"/>
</dbReference>
<evidence type="ECO:0000313" key="9">
    <source>
        <dbReference type="EMBL" id="MCK6258195.1"/>
    </source>
</evidence>
<keyword evidence="6 8" id="KW-1133">Transmembrane helix</keyword>
<dbReference type="AlphaFoldDB" id="A0A9X1XFP8"/>
<feature type="transmembrane region" description="Helical" evidence="8">
    <location>
        <begin position="141"/>
        <end position="161"/>
    </location>
</feature>
<comment type="subcellular location">
    <subcellularLocation>
        <location evidence="1">Membrane</location>
        <topology evidence="1">Multi-pass membrane protein</topology>
    </subcellularLocation>
</comment>
<evidence type="ECO:0000256" key="7">
    <source>
        <dbReference type="ARBA" id="ARBA00023136"/>
    </source>
</evidence>
<dbReference type="GO" id="GO:0016020">
    <property type="term" value="C:membrane"/>
    <property type="evidence" value="ECO:0007669"/>
    <property type="project" value="UniProtKB-SubCell"/>
</dbReference>
<evidence type="ECO:0000256" key="1">
    <source>
        <dbReference type="ARBA" id="ARBA00004141"/>
    </source>
</evidence>
<keyword evidence="5 8" id="KW-0812">Transmembrane</keyword>
<dbReference type="RefSeq" id="WP_248253535.1">
    <property type="nucleotide sequence ID" value="NZ_JAIWJX010000002.1"/>
</dbReference>
<evidence type="ECO:0000256" key="2">
    <source>
        <dbReference type="ARBA" id="ARBA00007998"/>
    </source>
</evidence>
<feature type="transmembrane region" description="Helical" evidence="8">
    <location>
        <begin position="331"/>
        <end position="349"/>
    </location>
</feature>
<dbReference type="Pfam" id="PF03845">
    <property type="entry name" value="Spore_permease"/>
    <property type="match status" value="1"/>
</dbReference>
<evidence type="ECO:0000256" key="3">
    <source>
        <dbReference type="ARBA" id="ARBA00022448"/>
    </source>
</evidence>
<dbReference type="GO" id="GO:0009847">
    <property type="term" value="P:spore germination"/>
    <property type="evidence" value="ECO:0007669"/>
    <property type="project" value="InterPro"/>
</dbReference>
<evidence type="ECO:0000256" key="6">
    <source>
        <dbReference type="ARBA" id="ARBA00022989"/>
    </source>
</evidence>
<keyword evidence="7 8" id="KW-0472">Membrane</keyword>
<evidence type="ECO:0000256" key="5">
    <source>
        <dbReference type="ARBA" id="ARBA00022692"/>
    </source>
</evidence>
<feature type="transmembrane region" description="Helical" evidence="8">
    <location>
        <begin position="298"/>
        <end position="316"/>
    </location>
</feature>
<organism evidence="9 10">
    <name type="scientific">Fictibacillus marinisediminis</name>
    <dbReference type="NCBI Taxonomy" id="2878389"/>
    <lineage>
        <taxon>Bacteria</taxon>
        <taxon>Bacillati</taxon>
        <taxon>Bacillota</taxon>
        <taxon>Bacilli</taxon>
        <taxon>Bacillales</taxon>
        <taxon>Fictibacillaceae</taxon>
        <taxon>Fictibacillus</taxon>
    </lineage>
</organism>
<evidence type="ECO:0000256" key="8">
    <source>
        <dbReference type="SAM" id="Phobius"/>
    </source>
</evidence>
<proteinExistence type="inferred from homology"/>
<evidence type="ECO:0000313" key="10">
    <source>
        <dbReference type="Proteomes" id="UP001139011"/>
    </source>
</evidence>
<dbReference type="PANTHER" id="PTHR34975">
    <property type="entry name" value="SPORE GERMINATION PROTEIN A2"/>
    <property type="match status" value="1"/>
</dbReference>
<name>A0A9X1XFP8_9BACL</name>
<keyword evidence="4" id="KW-0309">Germination</keyword>
<feature type="transmembrane region" description="Helical" evidence="8">
    <location>
        <begin position="209"/>
        <end position="230"/>
    </location>
</feature>